<reference evidence="1" key="1">
    <citation type="submission" date="2022-02" db="EMBL/GenBank/DDBJ databases">
        <title>Plant Genome Project.</title>
        <authorList>
            <person name="Zhang R.-G."/>
        </authorList>
    </citation>
    <scope>NUCLEOTIDE SEQUENCE</scope>
    <source>
        <strain evidence="1">AT1</strain>
    </source>
</reference>
<name>A0ACC0PX34_RHOML</name>
<accession>A0ACC0PX34</accession>
<organism evidence="1 2">
    <name type="scientific">Rhododendron molle</name>
    <name type="common">Chinese azalea</name>
    <name type="synonym">Azalea mollis</name>
    <dbReference type="NCBI Taxonomy" id="49168"/>
    <lineage>
        <taxon>Eukaryota</taxon>
        <taxon>Viridiplantae</taxon>
        <taxon>Streptophyta</taxon>
        <taxon>Embryophyta</taxon>
        <taxon>Tracheophyta</taxon>
        <taxon>Spermatophyta</taxon>
        <taxon>Magnoliopsida</taxon>
        <taxon>eudicotyledons</taxon>
        <taxon>Gunneridae</taxon>
        <taxon>Pentapetalae</taxon>
        <taxon>asterids</taxon>
        <taxon>Ericales</taxon>
        <taxon>Ericaceae</taxon>
        <taxon>Ericoideae</taxon>
        <taxon>Rhodoreae</taxon>
        <taxon>Rhododendron</taxon>
    </lineage>
</organism>
<comment type="caution">
    <text evidence="1">The sequence shown here is derived from an EMBL/GenBank/DDBJ whole genome shotgun (WGS) entry which is preliminary data.</text>
</comment>
<evidence type="ECO:0000313" key="2">
    <source>
        <dbReference type="Proteomes" id="UP001062846"/>
    </source>
</evidence>
<gene>
    <name evidence="1" type="ORF">RHMOL_Rhmol02G0299900</name>
</gene>
<protein>
    <submittedName>
        <fullName evidence="1">Uncharacterized protein</fullName>
    </submittedName>
</protein>
<proteinExistence type="predicted"/>
<dbReference type="Proteomes" id="UP001062846">
    <property type="component" value="Chromosome 2"/>
</dbReference>
<evidence type="ECO:0000313" key="1">
    <source>
        <dbReference type="EMBL" id="KAI8569731.1"/>
    </source>
</evidence>
<sequence length="62" mass="6983">MGTGHVLPSTISAVQMYFGRFISVWIIFKCKISKISLQAQTDPEVQNTFGRPSTMWPVSARH</sequence>
<keyword evidence="2" id="KW-1185">Reference proteome</keyword>
<dbReference type="EMBL" id="CM046389">
    <property type="protein sequence ID" value="KAI8569731.1"/>
    <property type="molecule type" value="Genomic_DNA"/>
</dbReference>